<dbReference type="SUPFAM" id="SSF141000">
    <property type="entry name" value="Glu-tRNAGln amidotransferase C subunit"/>
    <property type="match status" value="1"/>
</dbReference>
<organism evidence="3 4">
    <name type="scientific">Diaporthe australafricana</name>
    <dbReference type="NCBI Taxonomy" id="127596"/>
    <lineage>
        <taxon>Eukaryota</taxon>
        <taxon>Fungi</taxon>
        <taxon>Dikarya</taxon>
        <taxon>Ascomycota</taxon>
        <taxon>Pezizomycotina</taxon>
        <taxon>Sordariomycetes</taxon>
        <taxon>Sordariomycetidae</taxon>
        <taxon>Diaporthales</taxon>
        <taxon>Diaporthaceae</taxon>
        <taxon>Diaporthe</taxon>
    </lineage>
</organism>
<dbReference type="PANTHER" id="PTHR15004">
    <property type="entry name" value="GLUTAMYL-TRNA(GLN) AMIDOTRANSFERASE SUBUNIT C, MITOCHONDRIAL"/>
    <property type="match status" value="1"/>
</dbReference>
<feature type="compositionally biased region" description="Low complexity" evidence="1">
    <location>
        <begin position="82"/>
        <end position="92"/>
    </location>
</feature>
<evidence type="ECO:0000259" key="2">
    <source>
        <dbReference type="Pfam" id="PF20978"/>
    </source>
</evidence>
<dbReference type="InterPro" id="IPR003837">
    <property type="entry name" value="GatC"/>
</dbReference>
<evidence type="ECO:0000313" key="3">
    <source>
        <dbReference type="EMBL" id="KAL1860619.1"/>
    </source>
</evidence>
<feature type="domain" description="Glutamyl-tRNA amidotransferase complex subunit Gta3" evidence="2">
    <location>
        <begin position="113"/>
        <end position="168"/>
    </location>
</feature>
<gene>
    <name evidence="3" type="ORF">Daus18300_009109</name>
</gene>
<dbReference type="InterPro" id="IPR049545">
    <property type="entry name" value="Gta3_dom"/>
</dbReference>
<accession>A0ABR3WFK0</accession>
<reference evidence="3 4" key="1">
    <citation type="journal article" date="2024" name="IMA Fungus">
        <title>IMA Genome - F19 : A genome assembly and annotation guide to empower mycologists, including annotated draft genome sequences of Ceratocystis pirilliformis, Diaporthe australafricana, Fusarium ophioides, Paecilomyces lecythidis, and Sporothrix stenoceras.</title>
        <authorList>
            <person name="Aylward J."/>
            <person name="Wilson A.M."/>
            <person name="Visagie C.M."/>
            <person name="Spraker J."/>
            <person name="Barnes I."/>
            <person name="Buitendag C."/>
            <person name="Ceriani C."/>
            <person name="Del Mar Angel L."/>
            <person name="du Plessis D."/>
            <person name="Fuchs T."/>
            <person name="Gasser K."/>
            <person name="Kramer D."/>
            <person name="Li W."/>
            <person name="Munsamy K."/>
            <person name="Piso A."/>
            <person name="Price J.L."/>
            <person name="Sonnekus B."/>
            <person name="Thomas C."/>
            <person name="van der Nest A."/>
            <person name="van Dijk A."/>
            <person name="van Heerden A."/>
            <person name="van Vuuren N."/>
            <person name="Yilmaz N."/>
            <person name="Duong T.A."/>
            <person name="van der Merwe N.A."/>
            <person name="Wingfield M.J."/>
            <person name="Wingfield B.D."/>
        </authorList>
    </citation>
    <scope>NUCLEOTIDE SEQUENCE [LARGE SCALE GENOMIC DNA]</scope>
    <source>
        <strain evidence="3 4">CMW 18300</strain>
    </source>
</reference>
<proteinExistence type="predicted"/>
<dbReference type="PANTHER" id="PTHR15004:SF0">
    <property type="entry name" value="GLUTAMYL-TRNA(GLN) AMIDOTRANSFERASE SUBUNIT C, MITOCHONDRIAL"/>
    <property type="match status" value="1"/>
</dbReference>
<sequence>MSPGRLLIKSPLMASGLRRQAHGAASPAGPTAWICRRCMSQQPTASSASAPQPRAAATGLESSQPSIGQESSKAQEPHHSSSHPQSSQPSDLSSIFARPIWSVRSLLPSSAPSSEEITPATLRHLLRLSALPAWRSSAEKDRMLGTLQAQLHFVRDIQSVDTRGVEPLRSIRDETSAGVAESTVTLDVLREALSRETVVGYRRRPRRVKDVKPSRESEEERLVEAATMGRRDNRYFVVASSKGGEKEE</sequence>
<dbReference type="Proteomes" id="UP001583177">
    <property type="component" value="Unassembled WGS sequence"/>
</dbReference>
<dbReference type="Pfam" id="PF20978">
    <property type="entry name" value="Gta3"/>
    <property type="match status" value="1"/>
</dbReference>
<name>A0ABR3WFK0_9PEZI</name>
<comment type="caution">
    <text evidence="3">The sequence shown here is derived from an EMBL/GenBank/DDBJ whole genome shotgun (WGS) entry which is preliminary data.</text>
</comment>
<dbReference type="InterPro" id="IPR036113">
    <property type="entry name" value="Asp/Glu-ADT_sf_sub_c"/>
</dbReference>
<evidence type="ECO:0000256" key="1">
    <source>
        <dbReference type="SAM" id="MobiDB-lite"/>
    </source>
</evidence>
<feature type="region of interest" description="Disordered" evidence="1">
    <location>
        <begin position="41"/>
        <end position="92"/>
    </location>
</feature>
<protein>
    <recommendedName>
        <fullName evidence="2">Glutamyl-tRNA amidotransferase complex subunit Gta3 domain-containing protein</fullName>
    </recommendedName>
</protein>
<keyword evidence="4" id="KW-1185">Reference proteome</keyword>
<evidence type="ECO:0000313" key="4">
    <source>
        <dbReference type="Proteomes" id="UP001583177"/>
    </source>
</evidence>
<feature type="compositionally biased region" description="Low complexity" evidence="1">
    <location>
        <begin position="41"/>
        <end position="58"/>
    </location>
</feature>
<dbReference type="EMBL" id="JAWRVE010000090">
    <property type="protein sequence ID" value="KAL1860619.1"/>
    <property type="molecule type" value="Genomic_DNA"/>
</dbReference>
<feature type="compositionally biased region" description="Polar residues" evidence="1">
    <location>
        <begin position="60"/>
        <end position="72"/>
    </location>
</feature>